<proteinExistence type="predicted"/>
<evidence type="ECO:0000313" key="8">
    <source>
        <dbReference type="Proteomes" id="UP001250932"/>
    </source>
</evidence>
<evidence type="ECO:0000256" key="3">
    <source>
        <dbReference type="ARBA" id="ARBA00023004"/>
    </source>
</evidence>
<feature type="domain" description="Cytochrome c" evidence="6">
    <location>
        <begin position="42"/>
        <end position="129"/>
    </location>
</feature>
<accession>A0ABU3KC49</accession>
<evidence type="ECO:0000313" key="7">
    <source>
        <dbReference type="EMBL" id="MDT7044029.1"/>
    </source>
</evidence>
<evidence type="ECO:0000259" key="6">
    <source>
        <dbReference type="PROSITE" id="PS51007"/>
    </source>
</evidence>
<dbReference type="SUPFAM" id="SSF46626">
    <property type="entry name" value="Cytochrome c"/>
    <property type="match status" value="1"/>
</dbReference>
<dbReference type="SUPFAM" id="SSF48452">
    <property type="entry name" value="TPR-like"/>
    <property type="match status" value="1"/>
</dbReference>
<dbReference type="Pfam" id="PF13442">
    <property type="entry name" value="Cytochrome_CBB3"/>
    <property type="match status" value="1"/>
</dbReference>
<dbReference type="PROSITE" id="PS51007">
    <property type="entry name" value="CYTC"/>
    <property type="match status" value="1"/>
</dbReference>
<dbReference type="Gene3D" id="1.10.760.10">
    <property type="entry name" value="Cytochrome c-like domain"/>
    <property type="match status" value="1"/>
</dbReference>
<evidence type="ECO:0000256" key="1">
    <source>
        <dbReference type="ARBA" id="ARBA00022617"/>
    </source>
</evidence>
<name>A0ABU3KC49_9BACT</name>
<evidence type="ECO:0000256" key="4">
    <source>
        <dbReference type="PROSITE-ProRule" id="PRU00433"/>
    </source>
</evidence>
<feature type="region of interest" description="Disordered" evidence="5">
    <location>
        <begin position="152"/>
        <end position="176"/>
    </location>
</feature>
<keyword evidence="2 4" id="KW-0479">Metal-binding</keyword>
<comment type="caution">
    <text evidence="7">The sequence shown here is derived from an EMBL/GenBank/DDBJ whole genome shotgun (WGS) entry which is preliminary data.</text>
</comment>
<organism evidence="7 8">
    <name type="scientific">Candidatus Nitronereus thalassa</name>
    <dbReference type="NCBI Taxonomy" id="3020898"/>
    <lineage>
        <taxon>Bacteria</taxon>
        <taxon>Pseudomonadati</taxon>
        <taxon>Nitrospirota</taxon>
        <taxon>Nitrospiria</taxon>
        <taxon>Nitrospirales</taxon>
        <taxon>Nitrospiraceae</taxon>
        <taxon>Candidatus Nitronereus</taxon>
    </lineage>
</organism>
<evidence type="ECO:0000256" key="5">
    <source>
        <dbReference type="SAM" id="MobiDB-lite"/>
    </source>
</evidence>
<reference evidence="7 8" key="1">
    <citation type="journal article" date="2023" name="ISME J.">
        <title>Cultivation and genomic characterization of novel and ubiquitous marine nitrite-oxidizing bacteria from the Nitrospirales.</title>
        <authorList>
            <person name="Mueller A.J."/>
            <person name="Daebeler A."/>
            <person name="Herbold C.W."/>
            <person name="Kirkegaard R.H."/>
            <person name="Daims H."/>
        </authorList>
    </citation>
    <scope>NUCLEOTIDE SEQUENCE [LARGE SCALE GENOMIC DNA]</scope>
    <source>
        <strain evidence="7 8">EB</strain>
    </source>
</reference>
<sequence length="639" mass="70320">MVSFGETGHGSFHLGRVATDKEVRAWDIDVAPDGAGLPVGSGAVDEGAKVYAEQCASCHGATGVEGPMPKLVGGQGTLATDHPVKTIGSHWPYATTVFDYIQRAMPFTSPQSLNPSQVYAVVAWLLFRNGLIGPDVVMNQKTLPKVRMLHRDGFVPDPRPDVNPPKPPSKSTPAPTLGEIDFPISGSRKAQQQFLRGVLLLHSFEYDDAQAAFQKAQQIDQDFAMAYWGEAMTLNHPLWDEQYYDAARQVLARLGSTEEERMAKAPTEREKGYLHAIHALYGEGDKVARDYAYAERMRILSERYPKDHEAATFYALALLGTAQGERDSKVYLQAAEIAESVFRQNPRHPGAVHYMIHAYDDPEHAFLGLRAARTYSQIAPAAPHAQHMPSHIFMALGMWDDVVKANEISWKASEARRKEKGLGVSERSYHTLYWLMYAYLQQGRIEEAKQLLDMVHEDAAQDGSPYIKGSLAAMRGTFIVESEQWDVRGLDEDRSGLRFSGVANEMFAIGLSGVKTQALDQARQALGKLRELINSAEATHSSGQILSARVMKKQLSALLLVVEGNVKQGLALLKEATQLADTIPFDYGPPFPVKPAHELYGEVLLETGRVNSAKAQFNLALARAPKRALSLKGLAASTN</sequence>
<evidence type="ECO:0000256" key="2">
    <source>
        <dbReference type="ARBA" id="ARBA00022723"/>
    </source>
</evidence>
<dbReference type="InterPro" id="IPR036909">
    <property type="entry name" value="Cyt_c-like_dom_sf"/>
</dbReference>
<keyword evidence="1 4" id="KW-0349">Heme</keyword>
<dbReference type="InterPro" id="IPR011990">
    <property type="entry name" value="TPR-like_helical_dom_sf"/>
</dbReference>
<dbReference type="PANTHER" id="PTHR45588">
    <property type="entry name" value="TPR DOMAIN-CONTAINING PROTEIN"/>
    <property type="match status" value="1"/>
</dbReference>
<dbReference type="Proteomes" id="UP001250932">
    <property type="component" value="Unassembled WGS sequence"/>
</dbReference>
<gene>
    <name evidence="7" type="ORF">PPG34_16890</name>
</gene>
<dbReference type="PANTHER" id="PTHR45588:SF1">
    <property type="entry name" value="WW DOMAIN-CONTAINING PROTEIN"/>
    <property type="match status" value="1"/>
</dbReference>
<dbReference type="RefSeq" id="WP_313834615.1">
    <property type="nucleotide sequence ID" value="NZ_JAQOUE010000002.1"/>
</dbReference>
<keyword evidence="3 4" id="KW-0408">Iron</keyword>
<dbReference type="Gene3D" id="1.25.40.10">
    <property type="entry name" value="Tetratricopeptide repeat domain"/>
    <property type="match status" value="2"/>
</dbReference>
<keyword evidence="8" id="KW-1185">Reference proteome</keyword>
<dbReference type="EMBL" id="JAQOUE010000002">
    <property type="protein sequence ID" value="MDT7044029.1"/>
    <property type="molecule type" value="Genomic_DNA"/>
</dbReference>
<protein>
    <submittedName>
        <fullName evidence="7">C-type cytochrome</fullName>
    </submittedName>
</protein>
<dbReference type="InterPro" id="IPR009056">
    <property type="entry name" value="Cyt_c-like_dom"/>
</dbReference>
<feature type="compositionally biased region" description="Pro residues" evidence="5">
    <location>
        <begin position="161"/>
        <end position="170"/>
    </location>
</feature>